<dbReference type="EMBL" id="JABAYA010000110">
    <property type="protein sequence ID" value="KAF7724833.1"/>
    <property type="molecule type" value="Genomic_DNA"/>
</dbReference>
<dbReference type="PANTHER" id="PTHR42883:SF2">
    <property type="entry name" value="THYMIDYLYLTRANSFERASE"/>
    <property type="match status" value="1"/>
</dbReference>
<dbReference type="InterPro" id="IPR029044">
    <property type="entry name" value="Nucleotide-diphossugar_trans"/>
</dbReference>
<dbReference type="SUPFAM" id="SSF53448">
    <property type="entry name" value="Nucleotide-diphospho-sugar transferases"/>
    <property type="match status" value="1"/>
</dbReference>
<gene>
    <name evidence="2" type="ORF">EC973_000718</name>
</gene>
<keyword evidence="3" id="KW-1185">Reference proteome</keyword>
<dbReference type="InterPro" id="IPR005835">
    <property type="entry name" value="NTP_transferase_dom"/>
</dbReference>
<dbReference type="PANTHER" id="PTHR42883">
    <property type="entry name" value="GLUCOSE-1-PHOSPHATE THYMIDYLTRANSFERASE"/>
    <property type="match status" value="1"/>
</dbReference>
<comment type="caution">
    <text evidence="2">The sequence shown here is derived from an EMBL/GenBank/DDBJ whole genome shotgun (WGS) entry which is preliminary data.</text>
</comment>
<feature type="domain" description="Nucleotidyl transferase" evidence="1">
    <location>
        <begin position="4"/>
        <end position="262"/>
    </location>
</feature>
<reference evidence="2" key="1">
    <citation type="submission" date="2020-01" db="EMBL/GenBank/DDBJ databases">
        <title>Genome Sequencing of Three Apophysomyces-Like Fungal Strains Confirms a Novel Fungal Genus in the Mucoromycota with divergent Burkholderia-like Endosymbiotic Bacteria.</title>
        <authorList>
            <person name="Stajich J.E."/>
            <person name="Macias A.M."/>
            <person name="Carter-House D."/>
            <person name="Lovett B."/>
            <person name="Kasson L.R."/>
            <person name="Berry K."/>
            <person name="Grigoriev I."/>
            <person name="Chang Y."/>
            <person name="Spatafora J."/>
            <person name="Kasson M.T."/>
        </authorList>
    </citation>
    <scope>NUCLEOTIDE SEQUENCE</scope>
    <source>
        <strain evidence="2">NRRL A-21654</strain>
    </source>
</reference>
<proteinExistence type="predicted"/>
<dbReference type="Pfam" id="PF00483">
    <property type="entry name" value="NTP_transferase"/>
    <property type="match status" value="1"/>
</dbReference>
<dbReference type="Proteomes" id="UP000605846">
    <property type="component" value="Unassembled WGS sequence"/>
</dbReference>
<accession>A0A8H7BQD9</accession>
<evidence type="ECO:0000313" key="3">
    <source>
        <dbReference type="Proteomes" id="UP000605846"/>
    </source>
</evidence>
<dbReference type="AlphaFoldDB" id="A0A8H7BQD9"/>
<sequence length="263" mass="29323">MAIKVLILGAGYGTRLQRDLAASHEHNHLLGIPKALLPLGNRDALITHWLETFEGNGIGKKDIHMVTNDVCYVAFLEWAHRHAFPVENIVSDGTKTNETRLGAVPDIAFGIDHFKLGDNDVLVVGGDTLFLKDFDLADFLQQAHETCLVTTYKVPDKVVHKVGILEIDSKGIVTSFLEKPEPSETESRLACPCFYLFHHGALPFLYEFVNACKARHASKETFDATGKFLAYLYPRFPIATYSISGRIDVGGLQSYIEANHYYE</sequence>
<evidence type="ECO:0000259" key="1">
    <source>
        <dbReference type="Pfam" id="PF00483"/>
    </source>
</evidence>
<organism evidence="2 3">
    <name type="scientific">Apophysomyces ossiformis</name>
    <dbReference type="NCBI Taxonomy" id="679940"/>
    <lineage>
        <taxon>Eukaryota</taxon>
        <taxon>Fungi</taxon>
        <taxon>Fungi incertae sedis</taxon>
        <taxon>Mucoromycota</taxon>
        <taxon>Mucoromycotina</taxon>
        <taxon>Mucoromycetes</taxon>
        <taxon>Mucorales</taxon>
        <taxon>Mucorineae</taxon>
        <taxon>Mucoraceae</taxon>
        <taxon>Apophysomyces</taxon>
    </lineage>
</organism>
<name>A0A8H7BQD9_9FUNG</name>
<dbReference type="Gene3D" id="3.90.550.10">
    <property type="entry name" value="Spore Coat Polysaccharide Biosynthesis Protein SpsA, Chain A"/>
    <property type="match status" value="1"/>
</dbReference>
<dbReference type="OrthoDB" id="6339427at2759"/>
<protein>
    <recommendedName>
        <fullName evidence="1">Nucleotidyl transferase domain-containing protein</fullName>
    </recommendedName>
</protein>
<evidence type="ECO:0000313" key="2">
    <source>
        <dbReference type="EMBL" id="KAF7724833.1"/>
    </source>
</evidence>